<name>A0A386ZMW9_9NOCA</name>
<proteinExistence type="predicted"/>
<accession>A0A386ZMW9</accession>
<gene>
    <name evidence="1" type="ORF">D7D52_12560</name>
</gene>
<protein>
    <submittedName>
        <fullName evidence="1">Uncharacterized protein</fullName>
    </submittedName>
</protein>
<dbReference type="KEGG" id="nyu:D7D52_12560"/>
<dbReference type="Proteomes" id="UP000267164">
    <property type="component" value="Chromosome"/>
</dbReference>
<sequence length="104" mass="11428">MDSALTAIGWLDPDVSGAAAQWDRAQVGRLARRLGYELIWLPERTSVPLVDQVRTADVDAVLVPSPKHLDALTLDCLSHIADVETAMPRETFARYFGGRRPCPA</sequence>
<reference evidence="1 2" key="1">
    <citation type="submission" date="2018-09" db="EMBL/GenBank/DDBJ databases">
        <title>Nocardia yunnanensis sp. nov., an actinomycete isolated from a soil sample.</title>
        <authorList>
            <person name="Zhang J."/>
        </authorList>
    </citation>
    <scope>NUCLEOTIDE SEQUENCE [LARGE SCALE GENOMIC DNA]</scope>
    <source>
        <strain evidence="1 2">CFHS0054</strain>
    </source>
</reference>
<dbReference type="EMBL" id="CP032568">
    <property type="protein sequence ID" value="AYF78971.1"/>
    <property type="molecule type" value="Genomic_DNA"/>
</dbReference>
<dbReference type="AlphaFoldDB" id="A0A386ZMW9"/>
<dbReference type="OrthoDB" id="4561040at2"/>
<organism evidence="1 2">
    <name type="scientific">Nocardia yunnanensis</name>
    <dbReference type="NCBI Taxonomy" id="2382165"/>
    <lineage>
        <taxon>Bacteria</taxon>
        <taxon>Bacillati</taxon>
        <taxon>Actinomycetota</taxon>
        <taxon>Actinomycetes</taxon>
        <taxon>Mycobacteriales</taxon>
        <taxon>Nocardiaceae</taxon>
        <taxon>Nocardia</taxon>
    </lineage>
</organism>
<keyword evidence="2" id="KW-1185">Reference proteome</keyword>
<evidence type="ECO:0000313" key="2">
    <source>
        <dbReference type="Proteomes" id="UP000267164"/>
    </source>
</evidence>
<evidence type="ECO:0000313" key="1">
    <source>
        <dbReference type="EMBL" id="AYF78971.1"/>
    </source>
</evidence>